<dbReference type="EMBL" id="LT559119">
    <property type="protein sequence ID" value="SAP16253.1"/>
    <property type="molecule type" value="Genomic_DNA"/>
</dbReference>
<gene>
    <name evidence="1" type="ORF">BN4615_P11059</name>
</gene>
<organism evidence="1">
    <name type="scientific">Nonomuraea gerenzanensis</name>
    <dbReference type="NCBI Taxonomy" id="93944"/>
    <lineage>
        <taxon>Bacteria</taxon>
        <taxon>Bacillati</taxon>
        <taxon>Actinomycetota</taxon>
        <taxon>Actinomycetes</taxon>
        <taxon>Streptosporangiales</taxon>
        <taxon>Streptosporangiaceae</taxon>
        <taxon>Nonomuraea</taxon>
    </lineage>
</organism>
<name>A0A1M4BL68_9ACTN</name>
<evidence type="ECO:0000313" key="1">
    <source>
        <dbReference type="EMBL" id="SAP16253.1"/>
    </source>
</evidence>
<sequence>MFTNFKIDQAATFRGVAFLSSSPKTAFGSTQQETTKDGTPKWTVEVIGSTVDQFGKPANEVVKIGIASHTDPGKGLTMYTPIELSQFEIGVMEKTRKNPTTGEEKIIGVQVWFRAEAVRPIAAAPPKAA</sequence>
<dbReference type="AlphaFoldDB" id="A0A1M4BL68"/>
<protein>
    <submittedName>
        <fullName evidence="1">Uncharacterized protein</fullName>
    </submittedName>
</protein>
<reference evidence="1" key="1">
    <citation type="submission" date="2016-04" db="EMBL/GenBank/DDBJ databases">
        <authorList>
            <person name="Evans L.H."/>
            <person name="Alamgir A."/>
            <person name="Owens N."/>
            <person name="Weber N.D."/>
            <person name="Virtaneva K."/>
            <person name="Barbian K."/>
            <person name="Babar A."/>
            <person name="Rosenke K."/>
        </authorList>
    </citation>
    <scope>NUCLEOTIDE SEQUENCE</scope>
    <source>
        <strain evidence="1">Nono1</strain>
    </source>
</reference>
<proteinExistence type="predicted"/>
<dbReference type="RefSeq" id="WP_192963563.1">
    <property type="nucleotide sequence ID" value="NZ_CP084060.1"/>
</dbReference>
<accession>A0A1M4BL68</accession>